<dbReference type="PROSITE" id="PS50977">
    <property type="entry name" value="HTH_TETR_2"/>
    <property type="match status" value="1"/>
</dbReference>
<dbReference type="Gene3D" id="1.10.357.10">
    <property type="entry name" value="Tetracycline Repressor, domain 2"/>
    <property type="match status" value="1"/>
</dbReference>
<sequence>MGNTKEIILKTALDLFNTQGMAKVTLRAIANKMGISQGNLNYHFKKREDIVEALYFQIVENINQAVTNSMQSQNHLEALFGVSKTIMFTFYKYQFFLLDFVLIMREHKTIKQHYIMLIKQREAEFLNMTKILIDYNILRQPIFLNEYNNLFKRFQILSDFWMSSVVVERGKITKASVDEYSEIIYQSIFPYLTLKGQEQFKSLSLA</sequence>
<keyword evidence="1 2" id="KW-0238">DNA-binding</keyword>
<dbReference type="Pfam" id="PF00440">
    <property type="entry name" value="TetR_N"/>
    <property type="match status" value="1"/>
</dbReference>
<dbReference type="EMBL" id="BAABJK010000004">
    <property type="protein sequence ID" value="GAA4968295.1"/>
    <property type="molecule type" value="Genomic_DNA"/>
</dbReference>
<dbReference type="InterPro" id="IPR025722">
    <property type="entry name" value="TetR"/>
</dbReference>
<feature type="domain" description="HTH tetR-type" evidence="3">
    <location>
        <begin position="2"/>
        <end position="62"/>
    </location>
</feature>
<gene>
    <name evidence="4" type="ORF">GCM10023315_17330</name>
</gene>
<dbReference type="SUPFAM" id="SSF46689">
    <property type="entry name" value="Homeodomain-like"/>
    <property type="match status" value="1"/>
</dbReference>
<organism evidence="4 5">
    <name type="scientific">Algibacter aquimarinus</name>
    <dbReference type="NCBI Taxonomy" id="1136748"/>
    <lineage>
        <taxon>Bacteria</taxon>
        <taxon>Pseudomonadati</taxon>
        <taxon>Bacteroidota</taxon>
        <taxon>Flavobacteriia</taxon>
        <taxon>Flavobacteriales</taxon>
        <taxon>Flavobacteriaceae</taxon>
        <taxon>Algibacter</taxon>
    </lineage>
</organism>
<dbReference type="InterPro" id="IPR050624">
    <property type="entry name" value="HTH-type_Tx_Regulator"/>
</dbReference>
<evidence type="ECO:0000313" key="4">
    <source>
        <dbReference type="EMBL" id="GAA4968295.1"/>
    </source>
</evidence>
<evidence type="ECO:0000259" key="3">
    <source>
        <dbReference type="PROSITE" id="PS50977"/>
    </source>
</evidence>
<dbReference type="PANTHER" id="PTHR43479:SF11">
    <property type="entry name" value="ACREF_ENVCD OPERON REPRESSOR-RELATED"/>
    <property type="match status" value="1"/>
</dbReference>
<name>A0ABP9HDH9_9FLAO</name>
<dbReference type="InterPro" id="IPR001647">
    <property type="entry name" value="HTH_TetR"/>
</dbReference>
<evidence type="ECO:0000256" key="2">
    <source>
        <dbReference type="PROSITE-ProRule" id="PRU00335"/>
    </source>
</evidence>
<evidence type="ECO:0000313" key="5">
    <source>
        <dbReference type="Proteomes" id="UP001501692"/>
    </source>
</evidence>
<feature type="DNA-binding region" description="H-T-H motif" evidence="2">
    <location>
        <begin position="25"/>
        <end position="44"/>
    </location>
</feature>
<dbReference type="PANTHER" id="PTHR43479">
    <property type="entry name" value="ACREF/ENVCD OPERON REPRESSOR-RELATED"/>
    <property type="match status" value="1"/>
</dbReference>
<evidence type="ECO:0000256" key="1">
    <source>
        <dbReference type="ARBA" id="ARBA00023125"/>
    </source>
</evidence>
<dbReference type="Pfam" id="PF13972">
    <property type="entry name" value="TetR"/>
    <property type="match status" value="1"/>
</dbReference>
<proteinExistence type="predicted"/>
<comment type="caution">
    <text evidence="4">The sequence shown here is derived from an EMBL/GenBank/DDBJ whole genome shotgun (WGS) entry which is preliminary data.</text>
</comment>
<dbReference type="Proteomes" id="UP001501692">
    <property type="component" value="Unassembled WGS sequence"/>
</dbReference>
<keyword evidence="5" id="KW-1185">Reference proteome</keyword>
<dbReference type="InterPro" id="IPR009057">
    <property type="entry name" value="Homeodomain-like_sf"/>
</dbReference>
<dbReference type="RefSeq" id="WP_345167135.1">
    <property type="nucleotide sequence ID" value="NZ_BAABJK010000004.1"/>
</dbReference>
<protein>
    <submittedName>
        <fullName evidence="4">TetR/AcrR family transcriptional regulator</fullName>
    </submittedName>
</protein>
<reference evidence="5" key="1">
    <citation type="journal article" date="2019" name="Int. J. Syst. Evol. Microbiol.">
        <title>The Global Catalogue of Microorganisms (GCM) 10K type strain sequencing project: providing services to taxonomists for standard genome sequencing and annotation.</title>
        <authorList>
            <consortium name="The Broad Institute Genomics Platform"/>
            <consortium name="The Broad Institute Genome Sequencing Center for Infectious Disease"/>
            <person name="Wu L."/>
            <person name="Ma J."/>
        </authorList>
    </citation>
    <scope>NUCLEOTIDE SEQUENCE [LARGE SCALE GENOMIC DNA]</scope>
    <source>
        <strain evidence="5">JCM 18287</strain>
    </source>
</reference>
<dbReference type="PRINTS" id="PR00455">
    <property type="entry name" value="HTHTETR"/>
</dbReference>
<accession>A0ABP9HDH9</accession>